<organism evidence="2 3">
    <name type="scientific">Pedobacter vanadiisoli</name>
    <dbReference type="NCBI Taxonomy" id="1761975"/>
    <lineage>
        <taxon>Bacteria</taxon>
        <taxon>Pseudomonadati</taxon>
        <taxon>Bacteroidota</taxon>
        <taxon>Sphingobacteriia</taxon>
        <taxon>Sphingobacteriales</taxon>
        <taxon>Sphingobacteriaceae</taxon>
        <taxon>Pedobacter</taxon>
    </lineage>
</organism>
<dbReference type="RefSeq" id="WP_379076861.1">
    <property type="nucleotide sequence ID" value="NZ_JBHULL010000007.1"/>
</dbReference>
<dbReference type="SUPFAM" id="SSF53448">
    <property type="entry name" value="Nucleotide-diphospho-sugar transferases"/>
    <property type="match status" value="1"/>
</dbReference>
<dbReference type="InterPro" id="IPR001173">
    <property type="entry name" value="Glyco_trans_2-like"/>
</dbReference>
<dbReference type="Proteomes" id="UP001597461">
    <property type="component" value="Unassembled WGS sequence"/>
</dbReference>
<name>A0ABW5MJ06_9SPHI</name>
<dbReference type="Pfam" id="PF00535">
    <property type="entry name" value="Glycos_transf_2"/>
    <property type="match status" value="1"/>
</dbReference>
<dbReference type="PANTHER" id="PTHR22916:SF3">
    <property type="entry name" value="UDP-GLCNAC:BETAGAL BETA-1,3-N-ACETYLGLUCOSAMINYLTRANSFERASE-LIKE PROTEIN 1"/>
    <property type="match status" value="1"/>
</dbReference>
<proteinExistence type="predicted"/>
<dbReference type="CDD" id="cd00761">
    <property type="entry name" value="Glyco_tranf_GTA_type"/>
    <property type="match status" value="1"/>
</dbReference>
<dbReference type="Gene3D" id="3.90.550.10">
    <property type="entry name" value="Spore Coat Polysaccharide Biosynthesis Protein SpsA, Chain A"/>
    <property type="match status" value="1"/>
</dbReference>
<feature type="domain" description="Glycosyltransferase 2-like" evidence="1">
    <location>
        <begin position="9"/>
        <end position="152"/>
    </location>
</feature>
<gene>
    <name evidence="2" type="ORF">ACFSR6_07100</name>
</gene>
<reference evidence="3" key="1">
    <citation type="journal article" date="2019" name="Int. J. Syst. Evol. Microbiol.">
        <title>The Global Catalogue of Microorganisms (GCM) 10K type strain sequencing project: providing services to taxonomists for standard genome sequencing and annotation.</title>
        <authorList>
            <consortium name="The Broad Institute Genomics Platform"/>
            <consortium name="The Broad Institute Genome Sequencing Center for Infectious Disease"/>
            <person name="Wu L."/>
            <person name="Ma J."/>
        </authorList>
    </citation>
    <scope>NUCLEOTIDE SEQUENCE [LARGE SCALE GENOMIC DNA]</scope>
    <source>
        <strain evidence="3">KCTC 42866</strain>
    </source>
</reference>
<accession>A0ABW5MJ06</accession>
<dbReference type="PANTHER" id="PTHR22916">
    <property type="entry name" value="GLYCOSYLTRANSFERASE"/>
    <property type="match status" value="1"/>
</dbReference>
<protein>
    <submittedName>
        <fullName evidence="2">Glycosyltransferase family 2 protein</fullName>
    </submittedName>
</protein>
<comment type="caution">
    <text evidence="2">The sequence shown here is derived from an EMBL/GenBank/DDBJ whole genome shotgun (WGS) entry which is preliminary data.</text>
</comment>
<dbReference type="EMBL" id="JBHULL010000007">
    <property type="protein sequence ID" value="MFD2582248.1"/>
    <property type="molecule type" value="Genomic_DNA"/>
</dbReference>
<evidence type="ECO:0000259" key="1">
    <source>
        <dbReference type="Pfam" id="PF00535"/>
    </source>
</evidence>
<dbReference type="InterPro" id="IPR029044">
    <property type="entry name" value="Nucleotide-diphossugar_trans"/>
</dbReference>
<sequence>MHNQQQILSLCIPAYNAAKYLPKLLSSAKSQTIPFDEILVYNDCSTDNTEDVARQFGAKVINGDQNVGCSYARLRLAQEASSKWIHFHDADDDMLPNFTQLVHKWINREYVPDVILFAYEWRDYDSNELLSVNLFDRQELEQDPIRFTIRHQINPFCGVYLKSRFLEAGGPDLDPAVLYNEDVAMHCKLARFGLSFTAETEVSIINYRVNNSMSRTPSAYQKTVNSQFQVMKKNYELTGKKYKKDIAAKLWLYTRHAAWISNWKLVREILSLLAKMKEQAPATESQFFRLFASVAPLAAVWTRELLNRIKRRKDTYWY</sequence>
<evidence type="ECO:0000313" key="3">
    <source>
        <dbReference type="Proteomes" id="UP001597461"/>
    </source>
</evidence>
<keyword evidence="3" id="KW-1185">Reference proteome</keyword>
<evidence type="ECO:0000313" key="2">
    <source>
        <dbReference type="EMBL" id="MFD2582248.1"/>
    </source>
</evidence>